<dbReference type="PRINTS" id="PR00076">
    <property type="entry name" value="6PGDHDRGNASE"/>
</dbReference>
<dbReference type="Gene3D" id="3.40.50.720">
    <property type="entry name" value="NAD(P)-binding Rossmann-like Domain"/>
    <property type="match status" value="1"/>
</dbReference>
<dbReference type="GO" id="GO:0004616">
    <property type="term" value="F:phosphogluconate dehydrogenase (decarboxylating) activity"/>
    <property type="evidence" value="ECO:0007669"/>
    <property type="project" value="UniProtKB-EC"/>
</dbReference>
<protein>
    <recommendedName>
        <fullName evidence="6 11">6-phosphogluconate dehydrogenase, decarboxylating</fullName>
        <ecNumber evidence="5 11">1.1.1.44</ecNumber>
    </recommendedName>
</protein>
<comment type="catalytic activity">
    <reaction evidence="10 11 15">
        <text>6-phospho-D-gluconate + NADP(+) = D-ribulose 5-phosphate + CO2 + NADPH</text>
        <dbReference type="Rhea" id="RHEA:10116"/>
        <dbReference type="ChEBI" id="CHEBI:16526"/>
        <dbReference type="ChEBI" id="CHEBI:57783"/>
        <dbReference type="ChEBI" id="CHEBI:58121"/>
        <dbReference type="ChEBI" id="CHEBI:58349"/>
        <dbReference type="ChEBI" id="CHEBI:58759"/>
        <dbReference type="EC" id="1.1.1.44"/>
    </reaction>
</comment>
<evidence type="ECO:0000256" key="7">
    <source>
        <dbReference type="ARBA" id="ARBA00023002"/>
    </source>
</evidence>
<evidence type="ECO:0000256" key="11">
    <source>
        <dbReference type="PIRNR" id="PIRNR000109"/>
    </source>
</evidence>
<dbReference type="InterPro" id="IPR008927">
    <property type="entry name" value="6-PGluconate_DH-like_C_sf"/>
</dbReference>
<evidence type="ECO:0000256" key="8">
    <source>
        <dbReference type="ARBA" id="ARBA00023064"/>
    </source>
</evidence>
<keyword evidence="8 15" id="KW-0311">Gluconate utilization</keyword>
<dbReference type="InterPro" id="IPR006115">
    <property type="entry name" value="6PGDH_NADP-bd"/>
</dbReference>
<dbReference type="InterPro" id="IPR006113">
    <property type="entry name" value="6PGDH_Gnd/GntZ"/>
</dbReference>
<sequence length="491" mass="53607">MSSPVNNAPSTNSTFMEKSDFGLIGLAVMGQNLVLNVESRGFQVSVYNRTTSTMEEFIAENPDKKLVGCETLEEFVDSLASPRKIQIMVKAGGPVDAVIESLIPLLDKGDIIIDGGNSLYTDTERRDKYCAEAGMRFIGAGVSGGEEGALKGPSIMPGGPESTWEVMKPIFESISAKVDGEPCVVHIGEGGAGHFVKMVHNGIEYGDMQLICEAYNIFKAAGFSNEELADIFADWNEGDLESFLIEITANIFKQKDPETGKDIVDLIVDKAGQKGTGRWTVMGSVEQAVPFSTIAGSVEARILSSMRDQRKVASGILQGPSNWDFDLTMSKEDLVKKVRNALYASKIVSYAQGLDLISKVGADKGWDLNLGEIAKIWRGGCIIRARFLNRITEAYTADTPPTNLMLAPFFTDILNQGQSDWREVVALAATNGIPVPSFGGSLAYYDAYRAERLPANLLQAQRDFFGAHTYERTDKPEGEFFHTEDWPDLIS</sequence>
<dbReference type="FunFam" id="3.40.50.720:FF:000007">
    <property type="entry name" value="6-phosphogluconate dehydrogenase, decarboxylating"/>
    <property type="match status" value="1"/>
</dbReference>
<dbReference type="EMBL" id="AP026866">
    <property type="protein sequence ID" value="BDS08713.1"/>
    <property type="molecule type" value="Genomic_DNA"/>
</dbReference>
<evidence type="ECO:0000256" key="3">
    <source>
        <dbReference type="ARBA" id="ARBA00008419"/>
    </source>
</evidence>
<gene>
    <name evidence="17" type="primary">gndA</name>
    <name evidence="17" type="ORF">NT6N_37530</name>
</gene>
<dbReference type="Pfam" id="PF03446">
    <property type="entry name" value="NAD_binding_2"/>
    <property type="match status" value="1"/>
</dbReference>
<evidence type="ECO:0000256" key="6">
    <source>
        <dbReference type="ARBA" id="ARBA00018193"/>
    </source>
</evidence>
<dbReference type="Gene3D" id="1.10.1040.10">
    <property type="entry name" value="N-(1-d-carboxylethyl)-l-norvaline Dehydrogenase, domain 2"/>
    <property type="match status" value="1"/>
</dbReference>
<evidence type="ECO:0000256" key="15">
    <source>
        <dbReference type="RuleBase" id="RU000485"/>
    </source>
</evidence>
<feature type="binding site" description="in other chain" evidence="13">
    <location>
        <begin position="143"/>
        <end position="145"/>
    </location>
    <ligand>
        <name>substrate</name>
        <note>ligand shared between dimeric partners</note>
    </ligand>
</feature>
<feature type="binding site" description="in other chain" evidence="13">
    <location>
        <position position="301"/>
    </location>
    <ligand>
        <name>substrate</name>
        <note>ligand shared between dimeric partners</note>
    </ligand>
</feature>
<dbReference type="GO" id="GO:0019521">
    <property type="term" value="P:D-gluconate metabolic process"/>
    <property type="evidence" value="ECO:0007669"/>
    <property type="project" value="UniProtKB-KW"/>
</dbReference>
<feature type="active site" description="Proton acceptor" evidence="12">
    <location>
        <position position="197"/>
    </location>
</feature>
<feature type="binding site" description="in other chain" evidence="13">
    <location>
        <position position="274"/>
    </location>
    <ligand>
        <name>substrate</name>
        <note>ligand shared between dimeric partners</note>
    </ligand>
</feature>
<accession>A0AAT9FS01</accession>
<dbReference type="PROSITE" id="PS00461">
    <property type="entry name" value="6PGD"/>
    <property type="match status" value="1"/>
</dbReference>
<feature type="binding site" evidence="14">
    <location>
        <begin position="89"/>
        <end position="91"/>
    </location>
    <ligand>
        <name>NADP(+)</name>
        <dbReference type="ChEBI" id="CHEBI:58349"/>
    </ligand>
</feature>
<keyword evidence="11 15" id="KW-0521">NADP</keyword>
<feature type="binding site" description="in other chain" evidence="13">
    <location>
        <position position="205"/>
    </location>
    <ligand>
        <name>substrate</name>
        <note>ligand shared between dimeric partners</note>
    </ligand>
</feature>
<dbReference type="NCBIfam" id="TIGR00873">
    <property type="entry name" value="gnd"/>
    <property type="match status" value="1"/>
</dbReference>
<dbReference type="SMART" id="SM01350">
    <property type="entry name" value="6PGD"/>
    <property type="match status" value="1"/>
</dbReference>
<proteinExistence type="inferred from homology"/>
<feature type="binding site" evidence="14">
    <location>
        <position position="117"/>
    </location>
    <ligand>
        <name>NADP(+)</name>
        <dbReference type="ChEBI" id="CHEBI:58349"/>
    </ligand>
</feature>
<reference evidence="17" key="1">
    <citation type="submission" date="2024-07" db="EMBL/GenBank/DDBJ databases">
        <title>Complete genome sequence of Verrucomicrobiaceae bacterium NT6N.</title>
        <authorList>
            <person name="Huang C."/>
            <person name="Takami H."/>
            <person name="Hamasaki K."/>
        </authorList>
    </citation>
    <scope>NUCLEOTIDE SEQUENCE</scope>
    <source>
        <strain evidence="17">NT6N</strain>
    </source>
</reference>
<dbReference type="InterPro" id="IPR006184">
    <property type="entry name" value="6PGdom_BS"/>
</dbReference>
<feature type="domain" description="6-phosphogluconate dehydrogenase C-terminal" evidence="16">
    <location>
        <begin position="193"/>
        <end position="487"/>
    </location>
</feature>
<dbReference type="InterPro" id="IPR006183">
    <property type="entry name" value="Pgluconate_DH"/>
</dbReference>
<feature type="active site" description="Proton donor" evidence="12">
    <location>
        <position position="204"/>
    </location>
</feature>
<feature type="binding site" evidence="14">
    <location>
        <begin position="25"/>
        <end position="30"/>
    </location>
    <ligand>
        <name>NADP(+)</name>
        <dbReference type="ChEBI" id="CHEBI:58349"/>
    </ligand>
</feature>
<evidence type="ECO:0000313" key="17">
    <source>
        <dbReference type="EMBL" id="BDS08713.1"/>
    </source>
</evidence>
<feature type="binding site" description="in other chain" evidence="13">
    <location>
        <position position="117"/>
    </location>
    <ligand>
        <name>substrate</name>
        <note>ligand shared between dimeric partners</note>
    </ligand>
</feature>
<dbReference type="SUPFAM" id="SSF51735">
    <property type="entry name" value="NAD(P)-binding Rossmann-fold domains"/>
    <property type="match status" value="1"/>
</dbReference>
<evidence type="ECO:0000256" key="10">
    <source>
        <dbReference type="ARBA" id="ARBA00048640"/>
    </source>
</evidence>
<dbReference type="InterPro" id="IPR006114">
    <property type="entry name" value="6PGDH_C"/>
</dbReference>
<dbReference type="Pfam" id="PF00393">
    <property type="entry name" value="6PGD"/>
    <property type="match status" value="1"/>
</dbReference>
<dbReference type="Gene3D" id="1.20.5.320">
    <property type="entry name" value="6-Phosphogluconate Dehydrogenase, domain 3"/>
    <property type="match status" value="1"/>
</dbReference>
<dbReference type="AlphaFoldDB" id="A0AAT9FS01"/>
<dbReference type="EC" id="1.1.1.44" evidence="5 11"/>
<comment type="subunit">
    <text evidence="4 11">Homodimer.</text>
</comment>
<evidence type="ECO:0000256" key="4">
    <source>
        <dbReference type="ARBA" id="ARBA00011738"/>
    </source>
</evidence>
<name>A0AAT9FS01_9BACT</name>
<dbReference type="NCBIfam" id="NF006765">
    <property type="entry name" value="PRK09287.1"/>
    <property type="match status" value="1"/>
</dbReference>
<evidence type="ECO:0000256" key="2">
    <source>
        <dbReference type="ARBA" id="ARBA00004874"/>
    </source>
</evidence>
<dbReference type="PANTHER" id="PTHR11811">
    <property type="entry name" value="6-PHOSPHOGLUCONATE DEHYDROGENASE"/>
    <property type="match status" value="1"/>
</dbReference>
<evidence type="ECO:0000256" key="1">
    <source>
        <dbReference type="ARBA" id="ARBA00002526"/>
    </source>
</evidence>
<feature type="binding site" evidence="13">
    <location>
        <position position="462"/>
    </location>
    <ligand>
        <name>substrate</name>
        <note>ligand shared between dimeric partners</note>
    </ligand>
</feature>
<evidence type="ECO:0000259" key="16">
    <source>
        <dbReference type="SMART" id="SM01350"/>
    </source>
</evidence>
<comment type="pathway">
    <text evidence="2 11 15">Carbohydrate degradation; pentose phosphate pathway; D-ribulose 5-phosphate from D-glucose 6-phosphate (oxidative stage): step 3/3.</text>
</comment>
<keyword evidence="9 11" id="KW-0570">Pentose shunt</keyword>
<organism evidence="17">
    <name type="scientific">Oceaniferula spumae</name>
    <dbReference type="NCBI Taxonomy" id="2979115"/>
    <lineage>
        <taxon>Bacteria</taxon>
        <taxon>Pseudomonadati</taxon>
        <taxon>Verrucomicrobiota</taxon>
        <taxon>Verrucomicrobiia</taxon>
        <taxon>Verrucomicrobiales</taxon>
        <taxon>Verrucomicrobiaceae</taxon>
        <taxon>Oceaniferula</taxon>
    </lineage>
</organism>
<dbReference type="SUPFAM" id="SSF48179">
    <property type="entry name" value="6-phosphogluconate dehydrogenase C-terminal domain-like"/>
    <property type="match status" value="1"/>
</dbReference>
<keyword evidence="7 11" id="KW-0560">Oxidoreductase</keyword>
<feature type="binding site" evidence="14">
    <location>
        <begin position="48"/>
        <end position="50"/>
    </location>
    <ligand>
        <name>NADP(+)</name>
        <dbReference type="ChEBI" id="CHEBI:58349"/>
    </ligand>
</feature>
<feature type="binding site" description="in other chain" evidence="13">
    <location>
        <begin position="200"/>
        <end position="201"/>
    </location>
    <ligand>
        <name>substrate</name>
        <note>ligand shared between dimeric partners</note>
    </ligand>
</feature>
<comment type="function">
    <text evidence="1 11">Catalyzes the oxidative decarboxylation of 6-phosphogluconate to ribulose 5-phosphate and CO(2), with concomitant reduction of NADP to NADPH.</text>
</comment>
<evidence type="ECO:0000256" key="12">
    <source>
        <dbReference type="PIRSR" id="PIRSR000109-1"/>
    </source>
</evidence>
<dbReference type="GO" id="GO:0050661">
    <property type="term" value="F:NADP binding"/>
    <property type="evidence" value="ECO:0007669"/>
    <property type="project" value="InterPro"/>
</dbReference>
<comment type="similarity">
    <text evidence="3 11 15">Belongs to the 6-phosphogluconate dehydrogenase family.</text>
</comment>
<dbReference type="InterPro" id="IPR036291">
    <property type="entry name" value="NAD(P)-bd_dom_sf"/>
</dbReference>
<dbReference type="InterPro" id="IPR013328">
    <property type="entry name" value="6PGD_dom2"/>
</dbReference>
<evidence type="ECO:0000256" key="9">
    <source>
        <dbReference type="ARBA" id="ARBA00023126"/>
    </source>
</evidence>
<dbReference type="KEGG" id="osu:NT6N_37530"/>
<dbReference type="GO" id="GO:0006098">
    <property type="term" value="P:pentose-phosphate shunt"/>
    <property type="evidence" value="ECO:0007669"/>
    <property type="project" value="UniProtKB-KW"/>
</dbReference>
<evidence type="ECO:0000256" key="14">
    <source>
        <dbReference type="PIRSR" id="PIRSR000109-3"/>
    </source>
</evidence>
<evidence type="ECO:0000256" key="5">
    <source>
        <dbReference type="ARBA" id="ARBA00013011"/>
    </source>
</evidence>
<evidence type="ECO:0000256" key="13">
    <source>
        <dbReference type="PIRSR" id="PIRSR000109-2"/>
    </source>
</evidence>
<feature type="binding site" evidence="13">
    <location>
        <position position="468"/>
    </location>
    <ligand>
        <name>substrate</name>
        <note>ligand shared between dimeric partners</note>
    </ligand>
</feature>
<dbReference type="PIRSF" id="PIRSF000109">
    <property type="entry name" value="6PGD"/>
    <property type="match status" value="1"/>
</dbReference>
<dbReference type="FunFam" id="1.10.1040.10:FF:000002">
    <property type="entry name" value="6-phosphogluconate dehydrogenase, decarboxylating"/>
    <property type="match status" value="1"/>
</dbReference>